<evidence type="ECO:0000313" key="7">
    <source>
        <dbReference type="Proteomes" id="UP000270261"/>
    </source>
</evidence>
<dbReference type="InterPro" id="IPR050881">
    <property type="entry name" value="LL-DAP_aminotransferase"/>
</dbReference>
<feature type="compositionally biased region" description="Polar residues" evidence="4">
    <location>
        <begin position="134"/>
        <end position="157"/>
    </location>
</feature>
<reference evidence="6 7" key="1">
    <citation type="submission" date="2018-11" db="EMBL/GenBank/DDBJ databases">
        <title>Genome sequencing of Lautropia sp. KCOM 2505 (= ChDC F240).</title>
        <authorList>
            <person name="Kook J.-K."/>
            <person name="Park S.-N."/>
            <person name="Lim Y.K."/>
        </authorList>
    </citation>
    <scope>NUCLEOTIDE SEQUENCE [LARGE SCALE GENOMIC DNA]</scope>
    <source>
        <strain evidence="6 7">KCOM 2505</strain>
    </source>
</reference>
<dbReference type="Pfam" id="PF00155">
    <property type="entry name" value="Aminotran_1_2"/>
    <property type="match status" value="2"/>
</dbReference>
<evidence type="ECO:0000256" key="2">
    <source>
        <dbReference type="ARBA" id="ARBA00022576"/>
    </source>
</evidence>
<dbReference type="GO" id="GO:0009016">
    <property type="term" value="F:succinyldiaminopimelate transaminase activity"/>
    <property type="evidence" value="ECO:0007669"/>
    <property type="project" value="UniProtKB-EC"/>
</dbReference>
<organism evidence="6 7">
    <name type="scientific">Lautropia dentalis</name>
    <dbReference type="NCBI Taxonomy" id="2490857"/>
    <lineage>
        <taxon>Bacteria</taxon>
        <taxon>Pseudomonadati</taxon>
        <taxon>Pseudomonadota</taxon>
        <taxon>Betaproteobacteria</taxon>
        <taxon>Burkholderiales</taxon>
        <taxon>Burkholderiaceae</taxon>
        <taxon>Lautropia</taxon>
    </lineage>
</organism>
<feature type="region of interest" description="Disordered" evidence="4">
    <location>
        <begin position="409"/>
        <end position="434"/>
    </location>
</feature>
<keyword evidence="3 6" id="KW-0808">Transferase</keyword>
<dbReference type="CDD" id="cd00609">
    <property type="entry name" value="AAT_like"/>
    <property type="match status" value="1"/>
</dbReference>
<protein>
    <submittedName>
        <fullName evidence="6">Succinyldiaminopimelate transaminase</fullName>
        <ecNumber evidence="6">2.6.1.17</ecNumber>
    </submittedName>
</protein>
<name>A0A426FRX1_9BURK</name>
<dbReference type="NCBIfam" id="TIGR03538">
    <property type="entry name" value="DapC_gpp"/>
    <property type="match status" value="1"/>
</dbReference>
<dbReference type="InterPro" id="IPR015424">
    <property type="entry name" value="PyrdxlP-dep_Trfase"/>
</dbReference>
<dbReference type="SUPFAM" id="SSF53383">
    <property type="entry name" value="PLP-dependent transferases"/>
    <property type="match status" value="1"/>
</dbReference>
<dbReference type="EC" id="2.6.1.17" evidence="6"/>
<keyword evidence="7" id="KW-1185">Reference proteome</keyword>
<sequence>MNPALPANPRLDALQPYPFERLRALLGQPWTGTVQTGADGSPLPFVDLSIGEPRHPTPAVVLDALASATAGLASYPATAGTPALREAIAGWIGRRYGAPVDPATQVLPVNGSREALFAFAQAMLDPAPGWHTQDAASQGNTTSHGTPVTRNGTQPAAVQTGAEQVVIAPNPFYQIYEGAALLAGARLHLVDQRPENGFAPDWQAVPEAIWQKTKLVYVCSPGNPTGHVLTLDDWKTLLALADRYGFIIASDECYSEIYRDENAPPLGALAVCQQLGRPDYRQVVVFSSLSKRSNVPGMRSGFVAGDAALLARFLRYRTYHGCAMSPMFQQASMAAWNDEAHVADNRRLYRQKFDEVLPILQPVVPALQAPSASFYLWLPVPGGDDERFAARLFHEWRVKVLPGSYLARPTSATSGRGQAGSAAPGQGLAGRVTPEELASNPGRGFVRIALVAPPADCVEGTRRIAALLRQ</sequence>
<dbReference type="GO" id="GO:0030170">
    <property type="term" value="F:pyridoxal phosphate binding"/>
    <property type="evidence" value="ECO:0007669"/>
    <property type="project" value="InterPro"/>
</dbReference>
<comment type="cofactor">
    <cofactor evidence="1">
        <name>pyridoxal 5'-phosphate</name>
        <dbReference type="ChEBI" id="CHEBI:597326"/>
    </cofactor>
</comment>
<evidence type="ECO:0000313" key="6">
    <source>
        <dbReference type="EMBL" id="RRN45456.1"/>
    </source>
</evidence>
<dbReference type="InterPro" id="IPR004839">
    <property type="entry name" value="Aminotransferase_I/II_large"/>
</dbReference>
<evidence type="ECO:0000259" key="5">
    <source>
        <dbReference type="Pfam" id="PF00155"/>
    </source>
</evidence>
<evidence type="ECO:0000256" key="4">
    <source>
        <dbReference type="SAM" id="MobiDB-lite"/>
    </source>
</evidence>
<evidence type="ECO:0000256" key="3">
    <source>
        <dbReference type="ARBA" id="ARBA00022679"/>
    </source>
</evidence>
<dbReference type="PANTHER" id="PTHR42832:SF3">
    <property type="entry name" value="L-GLUTAMINE--4-(METHYLSULFANYL)-2-OXOBUTANOATE AMINOTRANSFERASE"/>
    <property type="match status" value="1"/>
</dbReference>
<dbReference type="InterPro" id="IPR015421">
    <property type="entry name" value="PyrdxlP-dep_Trfase_major"/>
</dbReference>
<dbReference type="InterPro" id="IPR015422">
    <property type="entry name" value="PyrdxlP-dep_Trfase_small"/>
</dbReference>
<dbReference type="Gene3D" id="3.40.640.10">
    <property type="entry name" value="Type I PLP-dependent aspartate aminotransferase-like (Major domain)"/>
    <property type="match status" value="1"/>
</dbReference>
<dbReference type="PANTHER" id="PTHR42832">
    <property type="entry name" value="AMINO ACID AMINOTRANSFERASE"/>
    <property type="match status" value="1"/>
</dbReference>
<dbReference type="OrthoDB" id="9813612at2"/>
<feature type="region of interest" description="Disordered" evidence="4">
    <location>
        <begin position="132"/>
        <end position="157"/>
    </location>
</feature>
<dbReference type="Proteomes" id="UP000270261">
    <property type="component" value="Unassembled WGS sequence"/>
</dbReference>
<gene>
    <name evidence="6" type="ORF">EHV23_04480</name>
</gene>
<evidence type="ECO:0000256" key="1">
    <source>
        <dbReference type="ARBA" id="ARBA00001933"/>
    </source>
</evidence>
<dbReference type="RefSeq" id="WP_125094885.1">
    <property type="nucleotide sequence ID" value="NZ_RRUE01000001.1"/>
</dbReference>
<dbReference type="Gene3D" id="3.90.1150.10">
    <property type="entry name" value="Aspartate Aminotransferase, domain 1"/>
    <property type="match status" value="1"/>
</dbReference>
<dbReference type="InterPro" id="IPR019878">
    <property type="entry name" value="DapC_beta/gammaproteobac"/>
</dbReference>
<feature type="domain" description="Aminotransferase class I/classII large" evidence="5">
    <location>
        <begin position="160"/>
        <end position="408"/>
    </location>
</feature>
<dbReference type="EMBL" id="RRUE01000001">
    <property type="protein sequence ID" value="RRN45456.1"/>
    <property type="molecule type" value="Genomic_DNA"/>
</dbReference>
<feature type="domain" description="Aminotransferase class I/classII large" evidence="5">
    <location>
        <begin position="45"/>
        <end position="126"/>
    </location>
</feature>
<proteinExistence type="predicted"/>
<comment type="caution">
    <text evidence="6">The sequence shown here is derived from an EMBL/GenBank/DDBJ whole genome shotgun (WGS) entry which is preliminary data.</text>
</comment>
<dbReference type="AlphaFoldDB" id="A0A426FRX1"/>
<dbReference type="GO" id="GO:0009089">
    <property type="term" value="P:lysine biosynthetic process via diaminopimelate"/>
    <property type="evidence" value="ECO:0007669"/>
    <property type="project" value="InterPro"/>
</dbReference>
<accession>A0A426FRX1</accession>
<keyword evidence="2 6" id="KW-0032">Aminotransferase</keyword>